<sequence>MFSNDTTFQYLLTLLRARLADLRDVKEKDRGALSIEMAILVAVLVAGGIALGVFLAAKLTEKENAIK</sequence>
<evidence type="ECO:0000256" key="1">
    <source>
        <dbReference type="SAM" id="Phobius"/>
    </source>
</evidence>
<keyword evidence="3" id="KW-1185">Reference proteome</keyword>
<comment type="caution">
    <text evidence="2">The sequence shown here is derived from an EMBL/GenBank/DDBJ whole genome shotgun (WGS) entry which is preliminary data.</text>
</comment>
<proteinExistence type="predicted"/>
<organism evidence="2 3">
    <name type="scientific">Kitasatospora kifunensis</name>
    <name type="common">Streptomyces kifunensis</name>
    <dbReference type="NCBI Taxonomy" id="58351"/>
    <lineage>
        <taxon>Bacteria</taxon>
        <taxon>Bacillati</taxon>
        <taxon>Actinomycetota</taxon>
        <taxon>Actinomycetes</taxon>
        <taxon>Kitasatosporales</taxon>
        <taxon>Streptomycetaceae</taxon>
        <taxon>Kitasatospora</taxon>
    </lineage>
</organism>
<accession>A0A7W7RA73</accession>
<reference evidence="2 3" key="1">
    <citation type="submission" date="2020-08" db="EMBL/GenBank/DDBJ databases">
        <title>Sequencing the genomes of 1000 actinobacteria strains.</title>
        <authorList>
            <person name="Klenk H.-P."/>
        </authorList>
    </citation>
    <scope>NUCLEOTIDE SEQUENCE [LARGE SCALE GENOMIC DNA]</scope>
    <source>
        <strain evidence="2 3">DSM 41654</strain>
    </source>
</reference>
<name>A0A7W7RA73_KITKI</name>
<dbReference type="Proteomes" id="UP000540506">
    <property type="component" value="Unassembled WGS sequence"/>
</dbReference>
<keyword evidence="1" id="KW-0472">Membrane</keyword>
<feature type="transmembrane region" description="Helical" evidence="1">
    <location>
        <begin position="37"/>
        <end position="57"/>
    </location>
</feature>
<protein>
    <submittedName>
        <fullName evidence="2">Uncharacterized protein</fullName>
    </submittedName>
</protein>
<evidence type="ECO:0000313" key="3">
    <source>
        <dbReference type="Proteomes" id="UP000540506"/>
    </source>
</evidence>
<gene>
    <name evidence="2" type="ORF">FHR34_007362</name>
</gene>
<evidence type="ECO:0000313" key="2">
    <source>
        <dbReference type="EMBL" id="MBB4928267.1"/>
    </source>
</evidence>
<dbReference type="RefSeq" id="WP_184945275.1">
    <property type="nucleotide sequence ID" value="NZ_JACHJV010000002.1"/>
</dbReference>
<keyword evidence="1" id="KW-1133">Transmembrane helix</keyword>
<dbReference type="EMBL" id="JACHJV010000002">
    <property type="protein sequence ID" value="MBB4928267.1"/>
    <property type="molecule type" value="Genomic_DNA"/>
</dbReference>
<keyword evidence="1" id="KW-0812">Transmembrane</keyword>
<dbReference type="AlphaFoldDB" id="A0A7W7RA73"/>